<comment type="subunit">
    <text evidence="1">Monomer.</text>
</comment>
<evidence type="ECO:0000256" key="2">
    <source>
        <dbReference type="ARBA" id="ARBA00022448"/>
    </source>
</evidence>
<evidence type="ECO:0000313" key="6">
    <source>
        <dbReference type="EMBL" id="KAA1190490.1"/>
    </source>
</evidence>
<evidence type="ECO:0000256" key="5">
    <source>
        <dbReference type="SAM" id="SignalP"/>
    </source>
</evidence>
<evidence type="ECO:0000256" key="4">
    <source>
        <dbReference type="ARBA" id="ARBA00022927"/>
    </source>
</evidence>
<organism evidence="6 7">
    <name type="scientific">Pseudohalioglobus sediminis</name>
    <dbReference type="NCBI Taxonomy" id="2606449"/>
    <lineage>
        <taxon>Bacteria</taxon>
        <taxon>Pseudomonadati</taxon>
        <taxon>Pseudomonadota</taxon>
        <taxon>Gammaproteobacteria</taxon>
        <taxon>Cellvibrionales</taxon>
        <taxon>Halieaceae</taxon>
        <taxon>Pseudohalioglobus</taxon>
    </lineage>
</organism>
<feature type="signal peptide" evidence="5">
    <location>
        <begin position="1"/>
        <end position="18"/>
    </location>
</feature>
<accession>A0A5B0WTT6</accession>
<keyword evidence="7" id="KW-1185">Reference proteome</keyword>
<keyword evidence="4" id="KW-0653">Protein transport</keyword>
<gene>
    <name evidence="6" type="ORF">F0M18_11795</name>
</gene>
<dbReference type="EMBL" id="VTUX01000005">
    <property type="protein sequence ID" value="KAA1190490.1"/>
    <property type="molecule type" value="Genomic_DNA"/>
</dbReference>
<dbReference type="Gene3D" id="2.50.20.10">
    <property type="entry name" value="Lipoprotein localisation LolA/LolB/LppX"/>
    <property type="match status" value="1"/>
</dbReference>
<evidence type="ECO:0000256" key="3">
    <source>
        <dbReference type="ARBA" id="ARBA00022729"/>
    </source>
</evidence>
<name>A0A5B0WTT6_9GAMM</name>
<keyword evidence="2" id="KW-0813">Transport</keyword>
<keyword evidence="3 5" id="KW-0732">Signal</keyword>
<comment type="caution">
    <text evidence="6">The sequence shown here is derived from an EMBL/GenBank/DDBJ whole genome shotgun (WGS) entry which is preliminary data.</text>
</comment>
<dbReference type="InterPro" id="IPR029046">
    <property type="entry name" value="LolA/LolB/LppX"/>
</dbReference>
<dbReference type="SUPFAM" id="SSF89392">
    <property type="entry name" value="Prokaryotic lipoproteins and lipoprotein localization factors"/>
    <property type="match status" value="1"/>
</dbReference>
<dbReference type="RefSeq" id="WP_149611646.1">
    <property type="nucleotide sequence ID" value="NZ_VTUX01000005.1"/>
</dbReference>
<dbReference type="AlphaFoldDB" id="A0A5B0WTT6"/>
<protein>
    <submittedName>
        <fullName evidence="6">Outer membrane lipoprotein carrier protein LolA</fullName>
    </submittedName>
</protein>
<dbReference type="InterPro" id="IPR004564">
    <property type="entry name" value="OM_lipoprot_carrier_LolA-like"/>
</dbReference>
<reference evidence="6 7" key="1">
    <citation type="submission" date="2019-09" db="EMBL/GenBank/DDBJ databases">
        <authorList>
            <person name="Chen X.-Y."/>
        </authorList>
    </citation>
    <scope>NUCLEOTIDE SEQUENCE [LARGE SCALE GENOMIC DNA]</scope>
    <source>
        <strain evidence="6 7">NY5</strain>
    </source>
</reference>
<dbReference type="Proteomes" id="UP000323708">
    <property type="component" value="Unassembled WGS sequence"/>
</dbReference>
<proteinExistence type="predicted"/>
<dbReference type="GO" id="GO:0015031">
    <property type="term" value="P:protein transport"/>
    <property type="evidence" value="ECO:0007669"/>
    <property type="project" value="UniProtKB-KW"/>
</dbReference>
<evidence type="ECO:0000256" key="1">
    <source>
        <dbReference type="ARBA" id="ARBA00011245"/>
    </source>
</evidence>
<sequence length="183" mass="20388">MKRCLLLALLFIASQAHTGEAEIIEELRKRLAIYDGVTGYFQQEKHLSFMDTPFVSSGNFTATLEQGLQWHVTSPLESLMIVTKQGVILDGKRVRDPGVGTIMARIMKGFMNGDLESLEQDFHLTGDFAREPWKLDMRPANPLLSQVLSTIEVSGTHTLSSIVVREKSGNYTVMTLTGIQESD</sequence>
<keyword evidence="6" id="KW-0449">Lipoprotein</keyword>
<dbReference type="CDD" id="cd16325">
    <property type="entry name" value="LolA"/>
    <property type="match status" value="1"/>
</dbReference>
<evidence type="ECO:0000313" key="7">
    <source>
        <dbReference type="Proteomes" id="UP000323708"/>
    </source>
</evidence>
<feature type="chain" id="PRO_5022794668" evidence="5">
    <location>
        <begin position="19"/>
        <end position="183"/>
    </location>
</feature>